<accession>A0A419F844</accession>
<feature type="chain" id="PRO_5019322762" description="FlgO domain-containing protein" evidence="2">
    <location>
        <begin position="20"/>
        <end position="391"/>
    </location>
</feature>
<feature type="signal peptide" evidence="2">
    <location>
        <begin position="1"/>
        <end position="19"/>
    </location>
</feature>
<evidence type="ECO:0000259" key="3">
    <source>
        <dbReference type="Pfam" id="PF17680"/>
    </source>
</evidence>
<feature type="compositionally biased region" description="Acidic residues" evidence="1">
    <location>
        <begin position="353"/>
        <end position="363"/>
    </location>
</feature>
<sequence>MRVLGSLAALLFIPSLVFAATERPPCSGNLDVIKFKDSSYEMVGDVIAEEDDWVTIVPANGGRVKLKRDVISQISYDARETKQVTTTQLVDEFSHCVSRMAGGAGTFRVAKVTPEAVYLNIGALDRARPGMELNVYREGEEITDPETGRLLGREKDFVGIVQIIGVEKEYSQVVPIEANTGDFRESDTGEFLRGSPTLAVAGITNLNGDESPYGMLLSEQIIGTLKQNPEVKVVERKHLGQILRELAIEKFLLPRTPADATRGNEKPIALKTLDLKEAEPPEVPDNSLAEKLRMIKGADAVIVGTVADVNGAAAVNLRVVDTSTAAVLYSTHKVVGNPEKSIQARGLFGGIAESDEAAPEETSIETVKSKSRSETDKGDLLDRILRAIYSR</sequence>
<reference evidence="4 5" key="1">
    <citation type="journal article" date="2017" name="ISME J.">
        <title>Energy and carbon metabolisms in a deep terrestrial subsurface fluid microbial community.</title>
        <authorList>
            <person name="Momper L."/>
            <person name="Jungbluth S.P."/>
            <person name="Lee M.D."/>
            <person name="Amend J.P."/>
        </authorList>
    </citation>
    <scope>NUCLEOTIDE SEQUENCE [LARGE SCALE GENOMIC DNA]</scope>
    <source>
        <strain evidence="4">SURF_17</strain>
    </source>
</reference>
<feature type="domain" description="FlgO" evidence="3">
    <location>
        <begin position="290"/>
        <end position="335"/>
    </location>
</feature>
<dbReference type="Proteomes" id="UP000285961">
    <property type="component" value="Unassembled WGS sequence"/>
</dbReference>
<evidence type="ECO:0000313" key="5">
    <source>
        <dbReference type="Proteomes" id="UP000285961"/>
    </source>
</evidence>
<proteinExistence type="predicted"/>
<protein>
    <recommendedName>
        <fullName evidence="3">FlgO domain-containing protein</fullName>
    </recommendedName>
</protein>
<evidence type="ECO:0000313" key="4">
    <source>
        <dbReference type="EMBL" id="RJP74583.1"/>
    </source>
</evidence>
<name>A0A419F844_9BACT</name>
<evidence type="ECO:0000256" key="1">
    <source>
        <dbReference type="SAM" id="MobiDB-lite"/>
    </source>
</evidence>
<feature type="compositionally biased region" description="Basic and acidic residues" evidence="1">
    <location>
        <begin position="367"/>
        <end position="376"/>
    </location>
</feature>
<dbReference type="InterPro" id="IPR041215">
    <property type="entry name" value="FlgO_dom"/>
</dbReference>
<feature type="region of interest" description="Disordered" evidence="1">
    <location>
        <begin position="353"/>
        <end position="376"/>
    </location>
</feature>
<comment type="caution">
    <text evidence="4">The sequence shown here is derived from an EMBL/GenBank/DDBJ whole genome shotgun (WGS) entry which is preliminary data.</text>
</comment>
<organism evidence="4 5">
    <name type="scientific">Candidatus Abyssobacteria bacterium SURF_17</name>
    <dbReference type="NCBI Taxonomy" id="2093361"/>
    <lineage>
        <taxon>Bacteria</taxon>
        <taxon>Pseudomonadati</taxon>
        <taxon>Candidatus Hydrogenedentota</taxon>
        <taxon>Candidatus Abyssobacteria</taxon>
    </lineage>
</organism>
<gene>
    <name evidence="4" type="ORF">C4532_01845</name>
</gene>
<dbReference type="Pfam" id="PF17680">
    <property type="entry name" value="FlgO"/>
    <property type="match status" value="1"/>
</dbReference>
<dbReference type="Gene3D" id="3.40.50.10610">
    <property type="entry name" value="ABC-type transport auxiliary lipoprotein component"/>
    <property type="match status" value="1"/>
</dbReference>
<dbReference type="AlphaFoldDB" id="A0A419F844"/>
<keyword evidence="2" id="KW-0732">Signal</keyword>
<evidence type="ECO:0000256" key="2">
    <source>
        <dbReference type="SAM" id="SignalP"/>
    </source>
</evidence>
<dbReference type="EMBL" id="QZKI01000013">
    <property type="protein sequence ID" value="RJP74583.1"/>
    <property type="molecule type" value="Genomic_DNA"/>
</dbReference>